<feature type="transmembrane region" description="Helical" evidence="1">
    <location>
        <begin position="91"/>
        <end position="110"/>
    </location>
</feature>
<name>A0A4V2WMI7_9BACL</name>
<dbReference type="OrthoDB" id="9782842at2"/>
<evidence type="ECO:0000256" key="1">
    <source>
        <dbReference type="SAM" id="Phobius"/>
    </source>
</evidence>
<keyword evidence="4" id="KW-1185">Reference proteome</keyword>
<dbReference type="Proteomes" id="UP000295418">
    <property type="component" value="Unassembled WGS sequence"/>
</dbReference>
<dbReference type="AlphaFoldDB" id="A0A4V2WMI7"/>
<dbReference type="EMBL" id="SKFG01000047">
    <property type="protein sequence ID" value="TCZ69869.1"/>
    <property type="molecule type" value="Genomic_DNA"/>
</dbReference>
<evidence type="ECO:0000313" key="3">
    <source>
        <dbReference type="EMBL" id="TCZ69869.1"/>
    </source>
</evidence>
<dbReference type="Pfam" id="PF13490">
    <property type="entry name" value="zf-HC2"/>
    <property type="match status" value="1"/>
</dbReference>
<accession>A0A4V2WMI7</accession>
<keyword evidence="1" id="KW-0472">Membrane</keyword>
<protein>
    <submittedName>
        <fullName evidence="3">Anti-sigma factor</fullName>
    </submittedName>
</protein>
<feature type="domain" description="Putative zinc-finger" evidence="2">
    <location>
        <begin position="3"/>
        <end position="37"/>
    </location>
</feature>
<comment type="caution">
    <text evidence="3">The sequence shown here is derived from an EMBL/GenBank/DDBJ whole genome shotgun (WGS) entry which is preliminary data.</text>
</comment>
<sequence length="205" mass="22851">MNCREALPLMHEVLDGDATASEAWELRKHMTECESCRERYQRLESSETLVRSMSGFASGFTAPYGMTDRIMGNLPIKKSSSWFNWMKRHPAISVAVIFMLLMMGSLFSTWNGDKELVVKGVDLEEVVIKGNTVMIPSGHTLDGSLVVQGGELQVGENVNVTGNITIIDGTLNMASTAHIAGQITKIDEMFGWLWYKLTNFIDVIR</sequence>
<gene>
    <name evidence="3" type="ORF">E0485_23540</name>
</gene>
<keyword evidence="1" id="KW-0812">Transmembrane</keyword>
<organism evidence="3 4">
    <name type="scientific">Paenibacillus albiflavus</name>
    <dbReference type="NCBI Taxonomy" id="2545760"/>
    <lineage>
        <taxon>Bacteria</taxon>
        <taxon>Bacillati</taxon>
        <taxon>Bacillota</taxon>
        <taxon>Bacilli</taxon>
        <taxon>Bacillales</taxon>
        <taxon>Paenibacillaceae</taxon>
        <taxon>Paenibacillus</taxon>
    </lineage>
</organism>
<evidence type="ECO:0000259" key="2">
    <source>
        <dbReference type="Pfam" id="PF13490"/>
    </source>
</evidence>
<dbReference type="RefSeq" id="WP_132420498.1">
    <property type="nucleotide sequence ID" value="NZ_SKFG01000047.1"/>
</dbReference>
<keyword evidence="1" id="KW-1133">Transmembrane helix</keyword>
<proteinExistence type="predicted"/>
<evidence type="ECO:0000313" key="4">
    <source>
        <dbReference type="Proteomes" id="UP000295418"/>
    </source>
</evidence>
<reference evidence="3 4" key="1">
    <citation type="submission" date="2019-03" db="EMBL/GenBank/DDBJ databases">
        <authorList>
            <person name="Kim M.K.M."/>
        </authorList>
    </citation>
    <scope>NUCLEOTIDE SEQUENCE [LARGE SCALE GENOMIC DNA]</scope>
    <source>
        <strain evidence="3 4">18JY21-1</strain>
    </source>
</reference>
<dbReference type="InterPro" id="IPR027383">
    <property type="entry name" value="Znf_put"/>
</dbReference>